<keyword evidence="8" id="KW-0472">Membrane</keyword>
<dbReference type="AlphaFoldDB" id="A0A0C2I661"/>
<dbReference type="PIRSF" id="PIRSF000018">
    <property type="entry name" value="Mb_ADH_cyt_c"/>
    <property type="match status" value="1"/>
</dbReference>
<evidence type="ECO:0000256" key="6">
    <source>
        <dbReference type="ARBA" id="ARBA00022737"/>
    </source>
</evidence>
<keyword evidence="7 10" id="KW-0408">Iron</keyword>
<dbReference type="SUPFAM" id="SSF46626">
    <property type="entry name" value="Cytochrome c"/>
    <property type="match status" value="3"/>
</dbReference>
<evidence type="ECO:0000313" key="12">
    <source>
        <dbReference type="EMBL" id="KIH84656.1"/>
    </source>
</evidence>
<evidence type="ECO:0000313" key="13">
    <source>
        <dbReference type="Proteomes" id="UP000031535"/>
    </source>
</evidence>
<feature type="binding site" description="covalent" evidence="9">
    <location>
        <position position="204"/>
    </location>
    <ligand>
        <name>heme c</name>
        <dbReference type="ChEBI" id="CHEBI:61717"/>
        <label>2</label>
    </ligand>
</feature>
<feature type="binding site" description="axial binding residue" evidence="10">
    <location>
        <position position="208"/>
    </location>
    <ligand>
        <name>heme c</name>
        <dbReference type="ChEBI" id="CHEBI:61717"/>
        <label>2</label>
    </ligand>
    <ligandPart>
        <name>Fe</name>
        <dbReference type="ChEBI" id="CHEBI:18248"/>
    </ligandPart>
</feature>
<dbReference type="STRING" id="226910.UCMB321_1616"/>
<dbReference type="InterPro" id="IPR051459">
    <property type="entry name" value="Cytochrome_c-type_DH"/>
</dbReference>
<dbReference type="OrthoDB" id="9811281at2"/>
<comment type="cofactor">
    <cofactor evidence="9">
        <name>heme c</name>
        <dbReference type="ChEBI" id="CHEBI:61717"/>
    </cofactor>
    <text evidence="9">Binds 3 heme c groups covalently per subunit.</text>
</comment>
<organism evidence="12 13">
    <name type="scientific">Pseudomonas batumici</name>
    <dbReference type="NCBI Taxonomy" id="226910"/>
    <lineage>
        <taxon>Bacteria</taxon>
        <taxon>Pseudomonadati</taxon>
        <taxon>Pseudomonadota</taxon>
        <taxon>Gammaproteobacteria</taxon>
        <taxon>Pseudomonadales</taxon>
        <taxon>Pseudomonadaceae</taxon>
        <taxon>Pseudomonas</taxon>
    </lineage>
</organism>
<evidence type="ECO:0000256" key="1">
    <source>
        <dbReference type="ARBA" id="ARBA00004236"/>
    </source>
</evidence>
<dbReference type="GO" id="GO:0016614">
    <property type="term" value="F:oxidoreductase activity, acting on CH-OH group of donors"/>
    <property type="evidence" value="ECO:0007669"/>
    <property type="project" value="InterPro"/>
</dbReference>
<feature type="domain" description="Cytochrome c" evidence="11">
    <location>
        <begin position="189"/>
        <end position="297"/>
    </location>
</feature>
<dbReference type="RefSeq" id="WP_040065177.1">
    <property type="nucleotide sequence ID" value="NZ_JXDG01000016.1"/>
</dbReference>
<dbReference type="InterPro" id="IPR014353">
    <property type="entry name" value="Membr-bd_ADH_cyt_c"/>
</dbReference>
<feature type="binding site" description="covalent" evidence="9">
    <location>
        <position position="57"/>
    </location>
    <ligand>
        <name>heme c</name>
        <dbReference type="ChEBI" id="CHEBI:61717"/>
        <label>1</label>
    </ligand>
</feature>
<keyword evidence="6" id="KW-0677">Repeat</keyword>
<evidence type="ECO:0000256" key="10">
    <source>
        <dbReference type="PIRSR" id="PIRSR000018-51"/>
    </source>
</evidence>
<dbReference type="GO" id="GO:0005886">
    <property type="term" value="C:plasma membrane"/>
    <property type="evidence" value="ECO:0007669"/>
    <property type="project" value="UniProtKB-SubCell"/>
</dbReference>
<feature type="binding site" description="axial binding residue" evidence="10">
    <location>
        <position position="340"/>
    </location>
    <ligand>
        <name>heme c</name>
        <dbReference type="ChEBI" id="CHEBI:61717"/>
        <label>3</label>
    </ligand>
    <ligandPart>
        <name>Fe</name>
        <dbReference type="ChEBI" id="CHEBI:18248"/>
    </ligandPart>
</feature>
<dbReference type="PANTHER" id="PTHR35008">
    <property type="entry name" value="BLL4482 PROTEIN-RELATED"/>
    <property type="match status" value="1"/>
</dbReference>
<evidence type="ECO:0000256" key="2">
    <source>
        <dbReference type="ARBA" id="ARBA00022475"/>
    </source>
</evidence>
<dbReference type="PROSITE" id="PS51007">
    <property type="entry name" value="CYTC"/>
    <property type="match status" value="3"/>
</dbReference>
<evidence type="ECO:0000256" key="4">
    <source>
        <dbReference type="ARBA" id="ARBA00022723"/>
    </source>
</evidence>
<name>A0A0C2I661_9PSED</name>
<feature type="domain" description="Cytochrome c" evidence="11">
    <location>
        <begin position="43"/>
        <end position="146"/>
    </location>
</feature>
<dbReference type="InterPro" id="IPR009056">
    <property type="entry name" value="Cyt_c-like_dom"/>
</dbReference>
<accession>A0A0C2I661</accession>
<dbReference type="Pfam" id="PF00034">
    <property type="entry name" value="Cytochrom_C"/>
    <property type="match status" value="2"/>
</dbReference>
<dbReference type="GO" id="GO:0009055">
    <property type="term" value="F:electron transfer activity"/>
    <property type="evidence" value="ECO:0007669"/>
    <property type="project" value="InterPro"/>
</dbReference>
<evidence type="ECO:0000256" key="8">
    <source>
        <dbReference type="ARBA" id="ARBA00023136"/>
    </source>
</evidence>
<protein>
    <submittedName>
        <fullName evidence="12">Putative diheme cytochrome c-553</fullName>
    </submittedName>
</protein>
<dbReference type="PATRIC" id="fig|226910.6.peg.1607"/>
<evidence type="ECO:0000256" key="7">
    <source>
        <dbReference type="ARBA" id="ARBA00023004"/>
    </source>
</evidence>
<feature type="binding site" description="covalent" evidence="9">
    <location>
        <position position="339"/>
    </location>
    <ligand>
        <name>heme c</name>
        <dbReference type="ChEBI" id="CHEBI:61717"/>
        <label>3</label>
    </ligand>
</feature>
<feature type="binding site" description="covalent" evidence="9">
    <location>
        <position position="207"/>
    </location>
    <ligand>
        <name>heme c</name>
        <dbReference type="ChEBI" id="CHEBI:61717"/>
        <label>2</label>
    </ligand>
</feature>
<evidence type="ECO:0000256" key="5">
    <source>
        <dbReference type="ARBA" id="ARBA00022729"/>
    </source>
</evidence>
<comment type="subcellular location">
    <subcellularLocation>
        <location evidence="1">Cell membrane</location>
    </subcellularLocation>
</comment>
<evidence type="ECO:0000259" key="11">
    <source>
        <dbReference type="PROSITE" id="PS51007"/>
    </source>
</evidence>
<dbReference type="GO" id="GO:0020037">
    <property type="term" value="F:heme binding"/>
    <property type="evidence" value="ECO:0007669"/>
    <property type="project" value="InterPro"/>
</dbReference>
<feature type="binding site" description="covalent" evidence="9">
    <location>
        <position position="336"/>
    </location>
    <ligand>
        <name>heme c</name>
        <dbReference type="ChEBI" id="CHEBI:61717"/>
        <label>3</label>
    </ligand>
</feature>
<dbReference type="PANTHER" id="PTHR35008:SF8">
    <property type="entry name" value="ALCOHOL DEHYDROGENASE CYTOCHROME C SUBUNIT"/>
    <property type="match status" value="1"/>
</dbReference>
<feature type="binding site" description="covalent" evidence="9">
    <location>
        <position position="60"/>
    </location>
    <ligand>
        <name>heme c</name>
        <dbReference type="ChEBI" id="CHEBI:61717"/>
        <label>1</label>
    </ligand>
</feature>
<evidence type="ECO:0000256" key="3">
    <source>
        <dbReference type="ARBA" id="ARBA00022617"/>
    </source>
</evidence>
<gene>
    <name evidence="12" type="ORF">UCMB321_1616</name>
</gene>
<comment type="caution">
    <text evidence="12">The sequence shown here is derived from an EMBL/GenBank/DDBJ whole genome shotgun (WGS) entry which is preliminary data.</text>
</comment>
<keyword evidence="13" id="KW-1185">Reference proteome</keyword>
<proteinExistence type="predicted"/>
<sequence>MHKRIIYSVFGVAAAGVVLFGVYAWHPEIAPLAPGAKPPFSQADIARGKIMAAAGYCSTCHTPPGGLEYGGNYQMNTPFGVIYSSNITPDPDTGIGRWSEEAFIRAMRTGVSRDGHHLLPAFPFEHFNKMTDDDIKAIYAYLMSSVPAVNQQKKENGIAFPLNLRFLQAGWKLLFANTTPFEKHSDKSDEWNRGAYLAQGIAHCGACHTPRNALGGEKYSQMYEGALIDGWIAPSLTRSSTSPLHWRAQDFYEYLRTGNSPYHGAAAGPMAPVVHHGLAALPDADLKALSVYFGELAGSNSDDPAAAPKLQAAVDEQHKIKDLRIDNGARLYTSTCSACHYSSSQQVKGRPLLALGSATHLEDPSNLINVILDGFRSDQGISGVVMPQFRDALSDDDITAIATYLRQTAGEQPWPNLLQKVGEIRRQPRFEQ</sequence>
<dbReference type="GO" id="GO:0005506">
    <property type="term" value="F:iron ion binding"/>
    <property type="evidence" value="ECO:0007669"/>
    <property type="project" value="InterPro"/>
</dbReference>
<keyword evidence="5" id="KW-0732">Signal</keyword>
<feature type="binding site" description="axial binding residue" evidence="10">
    <location>
        <position position="61"/>
    </location>
    <ligand>
        <name>heme c</name>
        <dbReference type="ChEBI" id="CHEBI:61717"/>
        <label>1</label>
    </ligand>
    <ligandPart>
        <name>Fe</name>
        <dbReference type="ChEBI" id="CHEBI:18248"/>
    </ligandPart>
</feature>
<keyword evidence="2" id="KW-1003">Cell membrane</keyword>
<feature type="domain" description="Cytochrome c" evidence="11">
    <location>
        <begin position="323"/>
        <end position="409"/>
    </location>
</feature>
<keyword evidence="3 9" id="KW-0349">Heme</keyword>
<dbReference type="Gene3D" id="1.10.760.10">
    <property type="entry name" value="Cytochrome c-like domain"/>
    <property type="match status" value="2"/>
</dbReference>
<reference evidence="12 13" key="1">
    <citation type="submission" date="2015-01" db="EMBL/GenBank/DDBJ databases">
        <title>Complete genome of Pseudomonas batumici UCM B-321 producer of the batumin antibiotic with strong antistaphilococcal and potential anticancer activity.</title>
        <authorList>
            <person name="Klochko V.V."/>
            <person name="Zelena L.B."/>
            <person name="Elena K.A."/>
            <person name="Reva O.N."/>
        </authorList>
    </citation>
    <scope>NUCLEOTIDE SEQUENCE [LARGE SCALE GENOMIC DNA]</scope>
    <source>
        <strain evidence="12 13">UCM B-321</strain>
    </source>
</reference>
<evidence type="ECO:0000256" key="9">
    <source>
        <dbReference type="PIRSR" id="PIRSR000018-50"/>
    </source>
</evidence>
<dbReference type="EMBL" id="JXDG01000016">
    <property type="protein sequence ID" value="KIH84656.1"/>
    <property type="molecule type" value="Genomic_DNA"/>
</dbReference>
<dbReference type="InterPro" id="IPR036909">
    <property type="entry name" value="Cyt_c-like_dom_sf"/>
</dbReference>
<dbReference type="Proteomes" id="UP000031535">
    <property type="component" value="Unassembled WGS sequence"/>
</dbReference>
<keyword evidence="4 10" id="KW-0479">Metal-binding</keyword>